<keyword evidence="2" id="KW-1185">Reference proteome</keyword>
<accession>R0JX94</accession>
<name>R0JX94_EXST2</name>
<organism evidence="1 2">
    <name type="scientific">Exserohilum turcicum (strain 28A)</name>
    <name type="common">Northern leaf blight fungus</name>
    <name type="synonym">Setosphaeria turcica</name>
    <dbReference type="NCBI Taxonomy" id="671987"/>
    <lineage>
        <taxon>Eukaryota</taxon>
        <taxon>Fungi</taxon>
        <taxon>Dikarya</taxon>
        <taxon>Ascomycota</taxon>
        <taxon>Pezizomycotina</taxon>
        <taxon>Dothideomycetes</taxon>
        <taxon>Pleosporomycetidae</taxon>
        <taxon>Pleosporales</taxon>
        <taxon>Pleosporineae</taxon>
        <taxon>Pleosporaceae</taxon>
        <taxon>Exserohilum</taxon>
    </lineage>
</organism>
<dbReference type="EMBL" id="KB908684">
    <property type="protein sequence ID" value="EOA85553.1"/>
    <property type="molecule type" value="Genomic_DNA"/>
</dbReference>
<dbReference type="GeneID" id="19404620"/>
<protein>
    <submittedName>
        <fullName evidence="1">Uncharacterized protein</fullName>
    </submittedName>
</protein>
<proteinExistence type="predicted"/>
<gene>
    <name evidence="1" type="ORF">SETTUDRAFT_40351</name>
</gene>
<sequence length="105" mass="11936">MTSSRRCSRRSAWACLCLCYCHCYARRHPLSLAHLPPSPPSPIPHPPSPIHPSCVVYRQMPGTPVRWACYRIESFLCRNALCTLHLHSALRIAGRRGHAHTDRRA</sequence>
<dbReference type="Proteomes" id="UP000016935">
    <property type="component" value="Unassembled WGS sequence"/>
</dbReference>
<dbReference type="RefSeq" id="XP_008026817.1">
    <property type="nucleotide sequence ID" value="XM_008028626.1"/>
</dbReference>
<dbReference type="AlphaFoldDB" id="R0JX94"/>
<reference evidence="1 2" key="1">
    <citation type="journal article" date="2012" name="PLoS Pathog.">
        <title>Diverse lifestyles and strategies of plant pathogenesis encoded in the genomes of eighteen Dothideomycetes fungi.</title>
        <authorList>
            <person name="Ohm R.A."/>
            <person name="Feau N."/>
            <person name="Henrissat B."/>
            <person name="Schoch C.L."/>
            <person name="Horwitz B.A."/>
            <person name="Barry K.W."/>
            <person name="Condon B.J."/>
            <person name="Copeland A.C."/>
            <person name="Dhillon B."/>
            <person name="Glaser F."/>
            <person name="Hesse C.N."/>
            <person name="Kosti I."/>
            <person name="LaButti K."/>
            <person name="Lindquist E.A."/>
            <person name="Lucas S."/>
            <person name="Salamov A.A."/>
            <person name="Bradshaw R.E."/>
            <person name="Ciuffetti L."/>
            <person name="Hamelin R.C."/>
            <person name="Kema G.H.J."/>
            <person name="Lawrence C."/>
            <person name="Scott J.A."/>
            <person name="Spatafora J.W."/>
            <person name="Turgeon B.G."/>
            <person name="de Wit P.J.G.M."/>
            <person name="Zhong S."/>
            <person name="Goodwin S.B."/>
            <person name="Grigoriev I.V."/>
        </authorList>
    </citation>
    <scope>NUCLEOTIDE SEQUENCE [LARGE SCALE GENOMIC DNA]</scope>
    <source>
        <strain evidence="2">28A</strain>
    </source>
</reference>
<reference evidence="1 2" key="2">
    <citation type="journal article" date="2013" name="PLoS Genet.">
        <title>Comparative genome structure, secondary metabolite, and effector coding capacity across Cochliobolus pathogens.</title>
        <authorList>
            <person name="Condon B.J."/>
            <person name="Leng Y."/>
            <person name="Wu D."/>
            <person name="Bushley K.E."/>
            <person name="Ohm R.A."/>
            <person name="Otillar R."/>
            <person name="Martin J."/>
            <person name="Schackwitz W."/>
            <person name="Grimwood J."/>
            <person name="MohdZainudin N."/>
            <person name="Xue C."/>
            <person name="Wang R."/>
            <person name="Manning V.A."/>
            <person name="Dhillon B."/>
            <person name="Tu Z.J."/>
            <person name="Steffenson B.J."/>
            <person name="Salamov A."/>
            <person name="Sun H."/>
            <person name="Lowry S."/>
            <person name="LaButti K."/>
            <person name="Han J."/>
            <person name="Copeland A."/>
            <person name="Lindquist E."/>
            <person name="Barry K."/>
            <person name="Schmutz J."/>
            <person name="Baker S.E."/>
            <person name="Ciuffetti L.M."/>
            <person name="Grigoriev I.V."/>
            <person name="Zhong S."/>
            <person name="Turgeon B.G."/>
        </authorList>
    </citation>
    <scope>NUCLEOTIDE SEQUENCE [LARGE SCALE GENOMIC DNA]</scope>
    <source>
        <strain evidence="2">28A</strain>
    </source>
</reference>
<evidence type="ECO:0000313" key="2">
    <source>
        <dbReference type="Proteomes" id="UP000016935"/>
    </source>
</evidence>
<dbReference type="HOGENOM" id="CLU_2238276_0_0_1"/>
<evidence type="ECO:0000313" key="1">
    <source>
        <dbReference type="EMBL" id="EOA85553.1"/>
    </source>
</evidence>